<keyword evidence="1" id="KW-1133">Transmembrane helix</keyword>
<accession>A0A2U3MYP6</accession>
<evidence type="ECO:0000313" key="2">
    <source>
        <dbReference type="EMBL" id="SPL70562.1"/>
    </source>
</evidence>
<keyword evidence="1" id="KW-0812">Transmembrane</keyword>
<keyword evidence="3" id="KW-1185">Reference proteome</keyword>
<evidence type="ECO:0000313" key="3">
    <source>
        <dbReference type="Proteomes" id="UP000245974"/>
    </source>
</evidence>
<proteinExistence type="predicted"/>
<keyword evidence="1" id="KW-0472">Membrane</keyword>
<dbReference type="EMBL" id="OOGT01000066">
    <property type="protein sequence ID" value="SPL70562.1"/>
    <property type="molecule type" value="Genomic_DNA"/>
</dbReference>
<evidence type="ECO:0000256" key="1">
    <source>
        <dbReference type="SAM" id="Phobius"/>
    </source>
</evidence>
<gene>
    <name evidence="2" type="ORF">KPC_1740</name>
</gene>
<dbReference type="OrthoDB" id="6710521at2"/>
<dbReference type="InParanoid" id="A0A2U3MYP6"/>
<feature type="transmembrane region" description="Helical" evidence="1">
    <location>
        <begin position="66"/>
        <end position="89"/>
    </location>
</feature>
<dbReference type="Proteomes" id="UP000245974">
    <property type="component" value="Unassembled WGS sequence"/>
</dbReference>
<protein>
    <recommendedName>
        <fullName evidence="4">DUF3325 domain-containing protein</fullName>
    </recommendedName>
</protein>
<evidence type="ECO:0008006" key="4">
    <source>
        <dbReference type="Google" id="ProtNLM"/>
    </source>
</evidence>
<dbReference type="RefSeq" id="WP_121974024.1">
    <property type="nucleotide sequence ID" value="NZ_OOGT01000066.1"/>
</dbReference>
<dbReference type="InterPro" id="IPR021762">
    <property type="entry name" value="DUF3325"/>
</dbReference>
<dbReference type="AlphaFoldDB" id="A0A2U3MYP6"/>
<feature type="transmembrane region" description="Helical" evidence="1">
    <location>
        <begin position="95"/>
        <end position="111"/>
    </location>
</feature>
<reference evidence="3" key="1">
    <citation type="submission" date="2018-03" db="EMBL/GenBank/DDBJ databases">
        <authorList>
            <person name="Blom J."/>
        </authorList>
    </citation>
    <scope>NUCLEOTIDE SEQUENCE [LARGE SCALE GENOMIC DNA]</scope>
    <source>
        <strain evidence="3">KPC-SM-21</strain>
    </source>
</reference>
<name>A0A2U3MYP6_9GAMM</name>
<sequence>MIWFLFIWSISTLGFFCLASSMSKHQKQIFGDTLELGKTSIAKISGWILLIAALILCIYHDNISIAISYWLGSLTFAALFVVWCLSYFAGKIKKIAVACTILALLSAAILII</sequence>
<dbReference type="Pfam" id="PF11804">
    <property type="entry name" value="DUF3325"/>
    <property type="match status" value="1"/>
</dbReference>
<feature type="transmembrane region" description="Helical" evidence="1">
    <location>
        <begin position="39"/>
        <end position="59"/>
    </location>
</feature>
<organism evidence="2 3">
    <name type="scientific">Acinetobacter stercoris</name>
    <dbReference type="NCBI Taxonomy" id="2126983"/>
    <lineage>
        <taxon>Bacteria</taxon>
        <taxon>Pseudomonadati</taxon>
        <taxon>Pseudomonadota</taxon>
        <taxon>Gammaproteobacteria</taxon>
        <taxon>Moraxellales</taxon>
        <taxon>Moraxellaceae</taxon>
        <taxon>Acinetobacter</taxon>
    </lineage>
</organism>